<evidence type="ECO:0000313" key="1">
    <source>
        <dbReference type="EMBL" id="KAK0437947.1"/>
    </source>
</evidence>
<evidence type="ECO:0000313" key="2">
    <source>
        <dbReference type="Proteomes" id="UP001175211"/>
    </source>
</evidence>
<dbReference type="RefSeq" id="XP_060322768.1">
    <property type="nucleotide sequence ID" value="XM_060473741.1"/>
</dbReference>
<sequence>MALPLDFWPTSQVVASILAFIASLAGLSASSIHTRCLVRRQHVFILEVPFCNRDGGFSGDEKIKPFSSAPLSSDHELMDSAMDVKCLLYYCKIDVIDLGQNVGPLSIEVLQCNECFHVALTRLAIST</sequence>
<accession>A0AA39J868</accession>
<dbReference type="Proteomes" id="UP001175211">
    <property type="component" value="Unassembled WGS sequence"/>
</dbReference>
<organism evidence="1 2">
    <name type="scientific">Armillaria tabescens</name>
    <name type="common">Ringless honey mushroom</name>
    <name type="synonym">Agaricus tabescens</name>
    <dbReference type="NCBI Taxonomy" id="1929756"/>
    <lineage>
        <taxon>Eukaryota</taxon>
        <taxon>Fungi</taxon>
        <taxon>Dikarya</taxon>
        <taxon>Basidiomycota</taxon>
        <taxon>Agaricomycotina</taxon>
        <taxon>Agaricomycetes</taxon>
        <taxon>Agaricomycetidae</taxon>
        <taxon>Agaricales</taxon>
        <taxon>Marasmiineae</taxon>
        <taxon>Physalacriaceae</taxon>
        <taxon>Desarmillaria</taxon>
    </lineage>
</organism>
<reference evidence="1" key="1">
    <citation type="submission" date="2023-06" db="EMBL/GenBank/DDBJ databases">
        <authorList>
            <consortium name="Lawrence Berkeley National Laboratory"/>
            <person name="Ahrendt S."/>
            <person name="Sahu N."/>
            <person name="Indic B."/>
            <person name="Wong-Bajracharya J."/>
            <person name="Merenyi Z."/>
            <person name="Ke H.-M."/>
            <person name="Monk M."/>
            <person name="Kocsube S."/>
            <person name="Drula E."/>
            <person name="Lipzen A."/>
            <person name="Balint B."/>
            <person name="Henrissat B."/>
            <person name="Andreopoulos B."/>
            <person name="Martin F.M."/>
            <person name="Harder C.B."/>
            <person name="Rigling D."/>
            <person name="Ford K.L."/>
            <person name="Foster G.D."/>
            <person name="Pangilinan J."/>
            <person name="Papanicolaou A."/>
            <person name="Barry K."/>
            <person name="LaButti K."/>
            <person name="Viragh M."/>
            <person name="Koriabine M."/>
            <person name="Yan M."/>
            <person name="Riley R."/>
            <person name="Champramary S."/>
            <person name="Plett K.L."/>
            <person name="Tsai I.J."/>
            <person name="Slot J."/>
            <person name="Sipos G."/>
            <person name="Plett J."/>
            <person name="Nagy L.G."/>
            <person name="Grigoriev I.V."/>
        </authorList>
    </citation>
    <scope>NUCLEOTIDE SEQUENCE</scope>
    <source>
        <strain evidence="1">CCBAS 213</strain>
    </source>
</reference>
<dbReference type="GeneID" id="85357289"/>
<dbReference type="EMBL" id="JAUEPS010000103">
    <property type="protein sequence ID" value="KAK0437947.1"/>
    <property type="molecule type" value="Genomic_DNA"/>
</dbReference>
<dbReference type="AlphaFoldDB" id="A0AA39J868"/>
<proteinExistence type="predicted"/>
<comment type="caution">
    <text evidence="1">The sequence shown here is derived from an EMBL/GenBank/DDBJ whole genome shotgun (WGS) entry which is preliminary data.</text>
</comment>
<keyword evidence="2" id="KW-1185">Reference proteome</keyword>
<protein>
    <submittedName>
        <fullName evidence="1">Uncharacterized protein</fullName>
    </submittedName>
</protein>
<name>A0AA39J868_ARMTA</name>
<gene>
    <name evidence="1" type="ORF">EV420DRAFT_155850</name>
</gene>